<protein>
    <recommendedName>
        <fullName evidence="2">Helicase C-terminal domain-containing protein</fullName>
    </recommendedName>
</protein>
<evidence type="ECO:0000256" key="1">
    <source>
        <dbReference type="SAM" id="Phobius"/>
    </source>
</evidence>
<accession>A0A1V9V9F0</accession>
<sequence length="48" mass="5639">LRVLVCTDIAARGIDIENLPCVINFALYLYLALHNLYYSLQNHKIYQR</sequence>
<comment type="caution">
    <text evidence="3">The sequence shown here is derived from an EMBL/GenBank/DDBJ whole genome shotgun (WGS) entry which is preliminary data.</text>
</comment>
<name>A0A1V9V9F0_9BACT</name>
<feature type="non-terminal residue" evidence="3">
    <location>
        <position position="1"/>
    </location>
</feature>
<dbReference type="AlphaFoldDB" id="A0A1V9V9F0"/>
<evidence type="ECO:0000313" key="4">
    <source>
        <dbReference type="Proteomes" id="UP000192599"/>
    </source>
</evidence>
<evidence type="ECO:0000313" key="3">
    <source>
        <dbReference type="EMBL" id="OQR40513.1"/>
    </source>
</evidence>
<evidence type="ECO:0000259" key="2">
    <source>
        <dbReference type="Pfam" id="PF00271"/>
    </source>
</evidence>
<keyword evidence="1" id="KW-0812">Transmembrane</keyword>
<dbReference type="Gene3D" id="3.40.50.300">
    <property type="entry name" value="P-loop containing nucleotide triphosphate hydrolases"/>
    <property type="match status" value="1"/>
</dbReference>
<dbReference type="Proteomes" id="UP000192599">
    <property type="component" value="Unassembled WGS sequence"/>
</dbReference>
<feature type="transmembrane region" description="Helical" evidence="1">
    <location>
        <begin position="22"/>
        <end position="40"/>
    </location>
</feature>
<proteinExistence type="predicted"/>
<dbReference type="InterPro" id="IPR027417">
    <property type="entry name" value="P-loop_NTPase"/>
</dbReference>
<dbReference type="InterPro" id="IPR001650">
    <property type="entry name" value="Helicase_C-like"/>
</dbReference>
<dbReference type="Pfam" id="PF00271">
    <property type="entry name" value="Helicase_C"/>
    <property type="match status" value="1"/>
</dbReference>
<keyword evidence="1" id="KW-0472">Membrane</keyword>
<dbReference type="SUPFAM" id="SSF52540">
    <property type="entry name" value="P-loop containing nucleoside triphosphate hydrolases"/>
    <property type="match status" value="1"/>
</dbReference>
<reference evidence="3 4" key="1">
    <citation type="submission" date="2017-04" db="EMBL/GenBank/DDBJ databases">
        <title>Accumulation and expression of multiple antibiotic resistance genes in Arcobacter cryaerophilus that thrives in sewage.</title>
        <authorList>
            <person name="Millar J.A."/>
            <person name="Raghavan R."/>
        </authorList>
    </citation>
    <scope>NUCLEOTIDE SEQUENCE [LARGE SCALE GENOMIC DNA]</scope>
    <source>
        <strain evidence="3 4">AZT-1</strain>
    </source>
</reference>
<feature type="domain" description="Helicase C-terminal" evidence="2">
    <location>
        <begin position="2"/>
        <end position="27"/>
    </location>
</feature>
<gene>
    <name evidence="3" type="ORF">AS859_11365</name>
</gene>
<dbReference type="EMBL" id="LNTC01000406">
    <property type="protein sequence ID" value="OQR40513.1"/>
    <property type="molecule type" value="Genomic_DNA"/>
</dbReference>
<organism evidence="3 4">
    <name type="scientific">Aliarcobacter cryaerophilus</name>
    <dbReference type="NCBI Taxonomy" id="28198"/>
    <lineage>
        <taxon>Bacteria</taxon>
        <taxon>Pseudomonadati</taxon>
        <taxon>Campylobacterota</taxon>
        <taxon>Epsilonproteobacteria</taxon>
        <taxon>Campylobacterales</taxon>
        <taxon>Arcobacteraceae</taxon>
        <taxon>Aliarcobacter</taxon>
    </lineage>
</organism>
<keyword evidence="1" id="KW-1133">Transmembrane helix</keyword>